<proteinExistence type="predicted"/>
<reference evidence="2" key="1">
    <citation type="journal article" date="2023" name="Nat. Plants">
        <title>Single-cell RNA sequencing provides a high-resolution roadmap for understanding the multicellular compartmentation of specialized metabolism.</title>
        <authorList>
            <person name="Sun S."/>
            <person name="Shen X."/>
            <person name="Li Y."/>
            <person name="Li Y."/>
            <person name="Wang S."/>
            <person name="Li R."/>
            <person name="Zhang H."/>
            <person name="Shen G."/>
            <person name="Guo B."/>
            <person name="Wei J."/>
            <person name="Xu J."/>
            <person name="St-Pierre B."/>
            <person name="Chen S."/>
            <person name="Sun C."/>
        </authorList>
    </citation>
    <scope>NUCLEOTIDE SEQUENCE [LARGE SCALE GENOMIC DNA]</scope>
</reference>
<evidence type="ECO:0000313" key="1">
    <source>
        <dbReference type="EMBL" id="KAI5647909.1"/>
    </source>
</evidence>
<comment type="caution">
    <text evidence="1">The sequence shown here is derived from an EMBL/GenBank/DDBJ whole genome shotgun (WGS) entry which is preliminary data.</text>
</comment>
<dbReference type="Proteomes" id="UP001060085">
    <property type="component" value="Linkage Group LG08"/>
</dbReference>
<gene>
    <name evidence="1" type="ORF">M9H77_33914</name>
</gene>
<sequence>MFYRMVFAYAYPAYECFKTVEKNRPEIDQLVFWCQYWILVAIFTVCERVTDFFFSWIPFYGEAKLAFLIFLWYPKTRGTTYVYNTFAKPYLSKHEKEIDINLLDMKNKAVVIAIFVWQKAASYGQSKVYEILQYVSKLQSSAADHYVGGGKKVK</sequence>
<evidence type="ECO:0000313" key="2">
    <source>
        <dbReference type="Proteomes" id="UP001060085"/>
    </source>
</evidence>
<protein>
    <submittedName>
        <fullName evidence="1">Uncharacterized protein</fullName>
    </submittedName>
</protein>
<organism evidence="1 2">
    <name type="scientific">Catharanthus roseus</name>
    <name type="common">Madagascar periwinkle</name>
    <name type="synonym">Vinca rosea</name>
    <dbReference type="NCBI Taxonomy" id="4058"/>
    <lineage>
        <taxon>Eukaryota</taxon>
        <taxon>Viridiplantae</taxon>
        <taxon>Streptophyta</taxon>
        <taxon>Embryophyta</taxon>
        <taxon>Tracheophyta</taxon>
        <taxon>Spermatophyta</taxon>
        <taxon>Magnoliopsida</taxon>
        <taxon>eudicotyledons</taxon>
        <taxon>Gunneridae</taxon>
        <taxon>Pentapetalae</taxon>
        <taxon>asterids</taxon>
        <taxon>lamiids</taxon>
        <taxon>Gentianales</taxon>
        <taxon>Apocynaceae</taxon>
        <taxon>Rauvolfioideae</taxon>
        <taxon>Vinceae</taxon>
        <taxon>Catharanthinae</taxon>
        <taxon>Catharanthus</taxon>
    </lineage>
</organism>
<name>A0ACB9ZLE1_CATRO</name>
<accession>A0ACB9ZLE1</accession>
<keyword evidence="2" id="KW-1185">Reference proteome</keyword>
<dbReference type="EMBL" id="CM044708">
    <property type="protein sequence ID" value="KAI5647909.1"/>
    <property type="molecule type" value="Genomic_DNA"/>
</dbReference>